<dbReference type="GO" id="GO:0005524">
    <property type="term" value="F:ATP binding"/>
    <property type="evidence" value="ECO:0007669"/>
    <property type="project" value="UniProtKB-UniRule"/>
</dbReference>
<dbReference type="Gene3D" id="3.30.200.20">
    <property type="entry name" value="Phosphorylase Kinase, domain 1"/>
    <property type="match status" value="1"/>
</dbReference>
<dbReference type="SUPFAM" id="SSF56112">
    <property type="entry name" value="Protein kinase-like (PK-like)"/>
    <property type="match status" value="1"/>
</dbReference>
<gene>
    <name evidence="4" type="ORF">CJN711_LOCUS37079</name>
    <name evidence="5" type="ORF">KQP761_LOCUS32205</name>
</gene>
<dbReference type="EMBL" id="CAJNOW010017962">
    <property type="protein sequence ID" value="CAF1661715.1"/>
    <property type="molecule type" value="Genomic_DNA"/>
</dbReference>
<dbReference type="Proteomes" id="UP000663855">
    <property type="component" value="Unassembled WGS sequence"/>
</dbReference>
<dbReference type="InterPro" id="IPR036537">
    <property type="entry name" value="Adaptor_Cbl_N_dom_sf"/>
</dbReference>
<feature type="domain" description="Protein kinase" evidence="3">
    <location>
        <begin position="212"/>
        <end position="268"/>
    </location>
</feature>
<evidence type="ECO:0000313" key="5">
    <source>
        <dbReference type="EMBL" id="CAF1661715.1"/>
    </source>
</evidence>
<dbReference type="AlphaFoldDB" id="A0A816FI17"/>
<dbReference type="GO" id="GO:0004672">
    <property type="term" value="F:protein kinase activity"/>
    <property type="evidence" value="ECO:0007669"/>
    <property type="project" value="InterPro"/>
</dbReference>
<evidence type="ECO:0000259" key="3">
    <source>
        <dbReference type="PROSITE" id="PS50011"/>
    </source>
</evidence>
<dbReference type="InterPro" id="IPR017441">
    <property type="entry name" value="Protein_kinase_ATP_BS"/>
</dbReference>
<dbReference type="Gene3D" id="1.20.930.20">
    <property type="entry name" value="Adaptor protein Cbl, N-terminal domain"/>
    <property type="match status" value="1"/>
</dbReference>
<keyword evidence="2" id="KW-0175">Coiled coil</keyword>
<reference evidence="5" key="1">
    <citation type="submission" date="2021-02" db="EMBL/GenBank/DDBJ databases">
        <authorList>
            <person name="Nowell W R."/>
        </authorList>
    </citation>
    <scope>NUCLEOTIDE SEQUENCE</scope>
</reference>
<evidence type="ECO:0000313" key="6">
    <source>
        <dbReference type="Proteomes" id="UP000663834"/>
    </source>
</evidence>
<dbReference type="CDD" id="cd21037">
    <property type="entry name" value="MLKL_NTD"/>
    <property type="match status" value="1"/>
</dbReference>
<evidence type="ECO:0000256" key="1">
    <source>
        <dbReference type="PROSITE-ProRule" id="PRU10141"/>
    </source>
</evidence>
<dbReference type="Pfam" id="PF22215">
    <property type="entry name" value="MLKL_N"/>
    <property type="match status" value="1"/>
</dbReference>
<dbReference type="OrthoDB" id="10261027at2759"/>
<evidence type="ECO:0000256" key="2">
    <source>
        <dbReference type="SAM" id="Coils"/>
    </source>
</evidence>
<protein>
    <recommendedName>
        <fullName evidence="3">Protein kinase domain-containing protein</fullName>
    </recommendedName>
</protein>
<name>A0A816FI17_9BILA</name>
<sequence length="268" mass="31356">MDPTVILNSTFQTGLLIKQIVEDVKANQQQCKRLSERIEAINDNLQSRKGQELKRPELKKSLDNFSHCIQDCLNFVAQFKDDTWASKLWKVLKNHTYKDQFVELNARLSQCAADLNLGINLKQIFDHTLDGKDQKVDLSYIESKIDKIAEAIEKTNAQQCEQYKNNREYMKQRFQSLKYSLQQDIMKIRDPVRANEITEEGREFLHIPYYDLGLKQRIGHGGFADVYRGTWLSQHHEVAIKLIRIQYLDDTIRKDFVNEISLLHLVLA</sequence>
<evidence type="ECO:0000313" key="4">
    <source>
        <dbReference type="EMBL" id="CAF1615084.1"/>
    </source>
</evidence>
<comment type="caution">
    <text evidence="5">The sequence shown here is derived from an EMBL/GenBank/DDBJ whole genome shotgun (WGS) entry which is preliminary data.</text>
</comment>
<keyword evidence="1" id="KW-0547">Nucleotide-binding</keyword>
<dbReference type="PROSITE" id="PS00107">
    <property type="entry name" value="PROTEIN_KINASE_ATP"/>
    <property type="match status" value="1"/>
</dbReference>
<dbReference type="InterPro" id="IPR054000">
    <property type="entry name" value="MLKL_N"/>
</dbReference>
<keyword evidence="1" id="KW-0067">ATP-binding</keyword>
<feature type="coiled-coil region" evidence="2">
    <location>
        <begin position="17"/>
        <end position="51"/>
    </location>
</feature>
<proteinExistence type="predicted"/>
<accession>A0A816FI17</accession>
<organism evidence="5 6">
    <name type="scientific">Rotaria magnacalcarata</name>
    <dbReference type="NCBI Taxonomy" id="392030"/>
    <lineage>
        <taxon>Eukaryota</taxon>
        <taxon>Metazoa</taxon>
        <taxon>Spiralia</taxon>
        <taxon>Gnathifera</taxon>
        <taxon>Rotifera</taxon>
        <taxon>Eurotatoria</taxon>
        <taxon>Bdelloidea</taxon>
        <taxon>Philodinida</taxon>
        <taxon>Philodinidae</taxon>
        <taxon>Rotaria</taxon>
    </lineage>
</organism>
<dbReference type="InterPro" id="IPR059179">
    <property type="entry name" value="MLKL-like_MCAfunc"/>
</dbReference>
<dbReference type="InterPro" id="IPR000719">
    <property type="entry name" value="Prot_kinase_dom"/>
</dbReference>
<dbReference type="EMBL" id="CAJNOV010017959">
    <property type="protein sequence ID" value="CAF1615084.1"/>
    <property type="molecule type" value="Genomic_DNA"/>
</dbReference>
<dbReference type="GO" id="GO:0007166">
    <property type="term" value="P:cell surface receptor signaling pathway"/>
    <property type="evidence" value="ECO:0007669"/>
    <property type="project" value="InterPro"/>
</dbReference>
<dbReference type="InterPro" id="IPR011009">
    <property type="entry name" value="Kinase-like_dom_sf"/>
</dbReference>
<feature type="binding site" evidence="1">
    <location>
        <position position="241"/>
    </location>
    <ligand>
        <name>ATP</name>
        <dbReference type="ChEBI" id="CHEBI:30616"/>
    </ligand>
</feature>
<dbReference type="Proteomes" id="UP000663834">
    <property type="component" value="Unassembled WGS sequence"/>
</dbReference>
<dbReference type="PROSITE" id="PS50011">
    <property type="entry name" value="PROTEIN_KINASE_DOM"/>
    <property type="match status" value="1"/>
</dbReference>